<feature type="region of interest" description="Disordered" evidence="1">
    <location>
        <begin position="1059"/>
        <end position="1092"/>
    </location>
</feature>
<protein>
    <submittedName>
        <fullName evidence="2">Uncharacterized protein</fullName>
    </submittedName>
</protein>
<reference evidence="2 3" key="2">
    <citation type="journal article" date="2015" name="Eukaryot. Cell">
        <title>Genetic mapping reveals that sinefungin resistance in Toxoplasma gondii is controlled by a putative amino acid transporter locus that can be used as a negative selectable marker.</title>
        <authorList>
            <person name="Behnke M.S."/>
            <person name="Khan A."/>
            <person name="Sibley L.D."/>
        </authorList>
    </citation>
    <scope>NUCLEOTIDE SEQUENCE [LARGE SCALE GENOMIC DNA]</scope>
    <source>
        <strain evidence="2 3">VAND</strain>
    </source>
</reference>
<feature type="region of interest" description="Disordered" evidence="1">
    <location>
        <begin position="1925"/>
        <end position="1945"/>
    </location>
</feature>
<accession>A0A086QEQ9</accession>
<feature type="region of interest" description="Disordered" evidence="1">
    <location>
        <begin position="1277"/>
        <end position="1319"/>
    </location>
</feature>
<feature type="region of interest" description="Disordered" evidence="1">
    <location>
        <begin position="276"/>
        <end position="342"/>
    </location>
</feature>
<feature type="region of interest" description="Disordered" evidence="1">
    <location>
        <begin position="1365"/>
        <end position="1384"/>
    </location>
</feature>
<dbReference type="OrthoDB" id="333880at2759"/>
<comment type="caution">
    <text evidence="2">The sequence shown here is derived from an EMBL/GenBank/DDBJ whole genome shotgun (WGS) entry which is preliminary data.</text>
</comment>
<name>A0A086QEQ9_TOXGO</name>
<feature type="compositionally biased region" description="Basic and acidic residues" evidence="1">
    <location>
        <begin position="1561"/>
        <end position="1571"/>
    </location>
</feature>
<evidence type="ECO:0000256" key="1">
    <source>
        <dbReference type="SAM" id="MobiDB-lite"/>
    </source>
</evidence>
<proteinExistence type="predicted"/>
<feature type="compositionally biased region" description="Basic and acidic residues" evidence="1">
    <location>
        <begin position="326"/>
        <end position="342"/>
    </location>
</feature>
<feature type="compositionally biased region" description="Basic and acidic residues" evidence="1">
    <location>
        <begin position="279"/>
        <end position="301"/>
    </location>
</feature>
<feature type="compositionally biased region" description="Polar residues" evidence="1">
    <location>
        <begin position="2400"/>
        <end position="2410"/>
    </location>
</feature>
<dbReference type="VEuPathDB" id="ToxoDB:TGVAND_231200"/>
<feature type="compositionally biased region" description="Basic and acidic residues" evidence="1">
    <location>
        <begin position="2359"/>
        <end position="2397"/>
    </location>
</feature>
<feature type="compositionally biased region" description="Acidic residues" evidence="1">
    <location>
        <begin position="117"/>
        <end position="162"/>
    </location>
</feature>
<dbReference type="Proteomes" id="UP000028840">
    <property type="component" value="Unassembled WGS sequence"/>
</dbReference>
<organism evidence="2 3">
    <name type="scientific">Toxoplasma gondii VAND</name>
    <dbReference type="NCBI Taxonomy" id="933077"/>
    <lineage>
        <taxon>Eukaryota</taxon>
        <taxon>Sar</taxon>
        <taxon>Alveolata</taxon>
        <taxon>Apicomplexa</taxon>
        <taxon>Conoidasida</taxon>
        <taxon>Coccidia</taxon>
        <taxon>Eucoccidiorida</taxon>
        <taxon>Eimeriorina</taxon>
        <taxon>Sarcocystidae</taxon>
        <taxon>Toxoplasma</taxon>
    </lineage>
</organism>
<feature type="region of interest" description="Disordered" evidence="1">
    <location>
        <begin position="2184"/>
        <end position="2622"/>
    </location>
</feature>
<feature type="compositionally biased region" description="Basic and acidic residues" evidence="1">
    <location>
        <begin position="2478"/>
        <end position="2489"/>
    </location>
</feature>
<feature type="compositionally biased region" description="Basic and acidic residues" evidence="1">
    <location>
        <begin position="1061"/>
        <end position="1092"/>
    </location>
</feature>
<feature type="region of interest" description="Disordered" evidence="1">
    <location>
        <begin position="1"/>
        <end position="244"/>
    </location>
</feature>
<feature type="compositionally biased region" description="Basic and acidic residues" evidence="1">
    <location>
        <begin position="1487"/>
        <end position="1500"/>
    </location>
</feature>
<dbReference type="EMBL" id="AEYJ02000319">
    <property type="protein sequence ID" value="KFH11091.1"/>
    <property type="molecule type" value="Genomic_DNA"/>
</dbReference>
<feature type="compositionally biased region" description="Basic and acidic residues" evidence="1">
    <location>
        <begin position="801"/>
        <end position="811"/>
    </location>
</feature>
<feature type="compositionally biased region" description="Basic and acidic residues" evidence="1">
    <location>
        <begin position="1277"/>
        <end position="1286"/>
    </location>
</feature>
<feature type="compositionally biased region" description="Basic and acidic residues" evidence="1">
    <location>
        <begin position="2534"/>
        <end position="2553"/>
    </location>
</feature>
<feature type="compositionally biased region" description="Basic and acidic residues" evidence="1">
    <location>
        <begin position="2513"/>
        <end position="2528"/>
    </location>
</feature>
<feature type="compositionally biased region" description="Basic and acidic residues" evidence="1">
    <location>
        <begin position="163"/>
        <end position="184"/>
    </location>
</feature>
<sequence>MARRMSGRTSFGSEESEEPASVLPLSASTQRKRSSSQVVGKENKMAPERAGAGQTGTVDRDRDGFLIPRPLAAKTQRRKRQENSEKFVQRNPRARRLGRLEGKALKSVDARRRRAEEELEEDAADAGDAGDEDEAAESDEEEVSSSSTSEDDLEDEDYEEEEKPGATRKQREREEARATREKDFSTALPMLVKDLALERLPARESLPASGSCGGREERRKRGRGTSGSPVCSAAQRKKRRKGREEVLALGASLETLVSVAGVLRCPDTVAEAIAAELSEATRGDSSERRESEGERAHGREQEGEEEELGGRGEGRRGRGRQAGRTEGVDGEERERRRDETTAERMGTLAAAVVNMLLEAGGLPSPLFHREHLAPLLLQSFAVLRRACTRRKSLPSGLSRADSVAIPPVVLVPPPPTSSAATAARRILQRGVCRLFAQLLEERTAGVSRLSSASAVSSASEEAGVAGREESGHPTEKREKAAVGERQHCALLELPRHTFQRFRALLKSLFVRVTLTCQREGCLEARGGLGGLLGLLAGLAGSGARRIRAAATLAVLGIAEGLAASLGSLHAEESKFHQQLLQLQATYAVPALPSAGADSSWGARVVEDIRARLEGAERNARVSVQLLEVLAAESLAFRSRDVCPLIRAETLQVIASCLLPAVPSLVLGSLPFQAAVLSSLSEAPSGKATTAFQAEALLSSVEIFSVALWLLLPRTRREGPLSGGESEGRSCSVLALAPNGAGDRGDAEVDEALRQKAETLVKLAKPVVLLLACGAEETAAVAALHALRPAATATRLWRETRSIRRDRKAGETRRRRYPATAGAGECDGEGDAEKDRDKRAGEGGGDETWRISEEDAEKLLTAFWTSKGMATAAAAAPILDDLFLGGHFVENARVEKRAESSHGSSVERDLRLLLSFCLAHLPRSPSSASSSCASSPAPFFACAGRVVTGFWDVVPGVKQPKKMLDLLLRGEAEGDARSGLQDGERTLLLRFCERSFELLQTRQREAQRVRSRRNFAKSREHKVWGKVRNTERAREEAKEAPCWGCEAAWRAAQKAEKRTKHAARDQWRLSDVEDEGEREKESEKEREEREEREERLFLIEGTETVFANLQMLLRIHQADRDELQLLLASVYWATFPPPCLEFHLSQRADLLFALVSFASSPSSSASSAFALPSFSPSRSPLSAACRSPVSICAQTSSFFSASGTLAALAALCLGASDPLAVRTAFSCLANLGMLLAPLEEARVVDALAHLHANVLAAAVANVEALQALLFTRPAAKLSDSRSEREGEQGGEQGGEAGRGGGLGEPLMPLDSQREDAEAPPVFDLMRAVQSRRHREMTEMNVAQLEANLLRLAAFYSTCLSLTAEPSDAAEKGAEGPRNSLPPVPTPAATETAVAVLHMRVMATMTQGGEEERASEAGGETTALPADLPEVPTPRLVLHASDLLVAIYSHLAYRSLFLYARLTTAIRRVAHLETCRIRGAALPALAREVAREEEETHHAEGKQRRKRTERKNDNNGVLHGDWDADLEDSEGNKREVVAGVTTGVFSEGDEEHCETANGVQGKRQTEEGAKEEAELKEESEEIELAHKEVLALSRELQQTLADAAVCRSRSTVLLTALLETETRPLLLFNSLFSLLTLTQVEGMISRSREVCCRSLSAVSSSSAETASTSRSPERLLPALHAYEYIPSDIESVVSAFQHFLDLLGSESALLSPENAVRRRLGRAEKAEQQSSVLPSSFFADAAAASSPPGAASLFASALSGTACAPLLAMARYDASAFSYLDSVVLSPPSPSSSMSPGSEALVSVSGAGGGQEARKDEGKEEEGVCDFQSKLREAVALGCCRLARQSCLNELRWAVGGLGASLLSVLDHPSAVAAEARLFFQSLRRQNFRLLLQLLLQTAQDLFDARLLTPLTLLLLARRRALLPESVEPHSSRQATESEEREREGRCPERRGACRLRGVGTETGEALQRQREENREAWLLGAADVELHFTHLLQWSLLASQRLSVGLLLGSQQMEMVNFWRAAIRHNRALADAVAAHARECGDARRDKQEESRIFAVEGREKEQGEEQEEDEVFQRSRQEVLSWLQEGGGRRREDAKKTDLDSFPPLQFLDFLHPFIQRGFLPTYLLNQLLGVTKELFRRQAGGVGSTRETGRRFESWESSGERRLFEALKKRDGWLVRLHAMRDARRATAEREEETERQARVSSERTQREDREKRAEDAEKERRREEQSERERRREEEMENMGREERQKRKEERGDERKERSLHVHNQEEARTREEHRQQVESERPSDRLQGAREETRQGEARKERSDREQIEAVRRGWRREEAVNPREDTRGDREAAKDSCRSRKVQKTCEEEDSEDELCARLERRQRTTDSSKSDEMATHEEIRRPGTRREAHEKAAFTGQNNARQNNAYPEAKIFSSDEEEHWTKAPKARAAREVTDLGETNLPRRRKPEARKEKTTRSKKTRKTRKNQEDETTETDNKDEHSKDEDSKDEDSEDEKPRSDEEAAGARGGDWSHHSCRGEPEEVSRTVRTAEVAEIKERVGPTRKARETHRVGRSAGPRAKPQEDDLWSFEVSPVSRPSNLPARGPGCVRAPRSAQRKPTPSFSSAEEKEMTGSELDVWSDDDGSLLEEMARVCSLQPGERKAFALPAGEAARPQQRPRAGSEESVWAATSQATSFAEDLLEF</sequence>
<feature type="compositionally biased region" description="Basic and acidic residues" evidence="1">
    <location>
        <begin position="98"/>
        <end position="116"/>
    </location>
</feature>
<feature type="compositionally biased region" description="Basic and acidic residues" evidence="1">
    <location>
        <begin position="1810"/>
        <end position="1819"/>
    </location>
</feature>
<feature type="region of interest" description="Disordered" evidence="1">
    <location>
        <begin position="459"/>
        <end position="480"/>
    </location>
</feature>
<feature type="compositionally biased region" description="Basic and acidic residues" evidence="1">
    <location>
        <begin position="2184"/>
        <end position="2342"/>
    </location>
</feature>
<evidence type="ECO:0000313" key="2">
    <source>
        <dbReference type="EMBL" id="KFH11091.1"/>
    </source>
</evidence>
<feature type="region of interest" description="Disordered" evidence="1">
    <location>
        <begin position="1487"/>
        <end position="1528"/>
    </location>
</feature>
<feature type="region of interest" description="Disordered" evidence="1">
    <location>
        <begin position="1788"/>
        <end position="1819"/>
    </location>
</feature>
<feature type="compositionally biased region" description="Basic and acidic residues" evidence="1">
    <location>
        <begin position="830"/>
        <end position="848"/>
    </location>
</feature>
<feature type="region of interest" description="Disordered" evidence="1">
    <location>
        <begin position="1547"/>
        <end position="1574"/>
    </location>
</feature>
<feature type="region of interest" description="Disordered" evidence="1">
    <location>
        <begin position="1406"/>
        <end position="1425"/>
    </location>
</feature>
<feature type="region of interest" description="Disordered" evidence="1">
    <location>
        <begin position="801"/>
        <end position="848"/>
    </location>
</feature>
<feature type="compositionally biased region" description="Gly residues" evidence="1">
    <location>
        <begin position="1288"/>
        <end position="1302"/>
    </location>
</feature>
<gene>
    <name evidence="2" type="ORF">TGVAND_231200</name>
</gene>
<reference evidence="2 3" key="1">
    <citation type="submission" date="2014-08" db="EMBL/GenBank/DDBJ databases">
        <authorList>
            <person name="Sibley D."/>
            <person name="Venepally P."/>
            <person name="Karamycheva S."/>
            <person name="Hadjithomas M."/>
            <person name="Khan A."/>
            <person name="Brunk B."/>
            <person name="Roos D."/>
            <person name="Caler E."/>
            <person name="Lorenzi H."/>
        </authorList>
    </citation>
    <scope>NUCLEOTIDE SEQUENCE [LARGE SCALE GENOMIC DNA]</scope>
    <source>
        <strain evidence="2 3">VAND</strain>
    </source>
</reference>
<evidence type="ECO:0000313" key="3">
    <source>
        <dbReference type="Proteomes" id="UP000028840"/>
    </source>
</evidence>
<feature type="region of interest" description="Disordered" evidence="1">
    <location>
        <begin position="2650"/>
        <end position="2669"/>
    </location>
</feature>
<feature type="compositionally biased region" description="Basic and acidic residues" evidence="1">
    <location>
        <begin position="466"/>
        <end position="480"/>
    </location>
</feature>